<keyword evidence="2 9" id="KW-0813">Transport</keyword>
<dbReference type="RefSeq" id="WP_341370006.1">
    <property type="nucleotide sequence ID" value="NZ_JBBPCO010000003.1"/>
</dbReference>
<name>A0ABU9D5W4_9PROT</name>
<keyword evidence="8 9" id="KW-0472">Membrane</keyword>
<feature type="region of interest" description="Disordered" evidence="10">
    <location>
        <begin position="46"/>
        <end position="75"/>
    </location>
</feature>
<comment type="similarity">
    <text evidence="9">Belongs to the TatA/E family.</text>
</comment>
<evidence type="ECO:0000256" key="4">
    <source>
        <dbReference type="ARBA" id="ARBA00022692"/>
    </source>
</evidence>
<keyword evidence="4 9" id="KW-0812">Transmembrane</keyword>
<comment type="function">
    <text evidence="9">Part of the twin-arginine translocation (Tat) system that transports large folded proteins containing a characteristic twin-arginine motif in their signal peptide across membranes. TatA could form the protein-conducting channel of the Tat system.</text>
</comment>
<dbReference type="Proteomes" id="UP001446205">
    <property type="component" value="Unassembled WGS sequence"/>
</dbReference>
<dbReference type="PANTHER" id="PTHR42982:SF1">
    <property type="entry name" value="SEC-INDEPENDENT PROTEIN TRANSLOCASE PROTEIN TATA"/>
    <property type="match status" value="1"/>
</dbReference>
<organism evidence="11 12">
    <name type="scientific">Thermithiobacillus plumbiphilus</name>
    <dbReference type="NCBI Taxonomy" id="1729899"/>
    <lineage>
        <taxon>Bacteria</taxon>
        <taxon>Pseudomonadati</taxon>
        <taxon>Pseudomonadota</taxon>
        <taxon>Acidithiobacillia</taxon>
        <taxon>Acidithiobacillales</taxon>
        <taxon>Thermithiobacillaceae</taxon>
        <taxon>Thermithiobacillus</taxon>
    </lineage>
</organism>
<evidence type="ECO:0000256" key="1">
    <source>
        <dbReference type="ARBA" id="ARBA00004162"/>
    </source>
</evidence>
<evidence type="ECO:0000256" key="10">
    <source>
        <dbReference type="SAM" id="MobiDB-lite"/>
    </source>
</evidence>
<feature type="transmembrane region" description="Helical" evidence="9">
    <location>
        <begin position="6"/>
        <end position="23"/>
    </location>
</feature>
<dbReference type="Pfam" id="PF02416">
    <property type="entry name" value="TatA_B_E"/>
    <property type="match status" value="1"/>
</dbReference>
<protein>
    <recommendedName>
        <fullName evidence="9">Sec-independent protein translocase protein TatA</fullName>
    </recommendedName>
</protein>
<comment type="subunit">
    <text evidence="9">The Tat system comprises two distinct complexes: a TatABC complex, containing multiple copies of TatA, TatB and TatC subunits, and a separate TatA complex, containing only TatA subunits. Substrates initially bind to the TatABC complex, which probably triggers association of the separate TatA complex to form the active translocon.</text>
</comment>
<comment type="caution">
    <text evidence="11">The sequence shown here is derived from an EMBL/GenBank/DDBJ whole genome shotgun (WGS) entry which is preliminary data.</text>
</comment>
<dbReference type="InterPro" id="IPR006312">
    <property type="entry name" value="TatA/E"/>
</dbReference>
<dbReference type="PANTHER" id="PTHR42982">
    <property type="entry name" value="SEC-INDEPENDENT PROTEIN TRANSLOCASE PROTEIN TATA"/>
    <property type="match status" value="1"/>
</dbReference>
<dbReference type="InterPro" id="IPR003369">
    <property type="entry name" value="TatA/B/E"/>
</dbReference>
<proteinExistence type="inferred from homology"/>
<evidence type="ECO:0000313" key="12">
    <source>
        <dbReference type="Proteomes" id="UP001446205"/>
    </source>
</evidence>
<comment type="subcellular location">
    <subcellularLocation>
        <location evidence="1 9">Cell membrane</location>
        <topology evidence="1 9">Single-pass membrane protein</topology>
    </subcellularLocation>
</comment>
<keyword evidence="5 9" id="KW-0653">Protein transport</keyword>
<dbReference type="NCBIfam" id="TIGR01411">
    <property type="entry name" value="tatAE"/>
    <property type="match status" value="1"/>
</dbReference>
<feature type="compositionally biased region" description="Basic and acidic residues" evidence="10">
    <location>
        <begin position="66"/>
        <end position="75"/>
    </location>
</feature>
<evidence type="ECO:0000256" key="3">
    <source>
        <dbReference type="ARBA" id="ARBA00022475"/>
    </source>
</evidence>
<reference evidence="11 12" key="1">
    <citation type="submission" date="2024-04" db="EMBL/GenBank/DDBJ databases">
        <authorList>
            <person name="Abashina T."/>
            <person name="Shaikin A."/>
        </authorList>
    </citation>
    <scope>NUCLEOTIDE SEQUENCE [LARGE SCALE GENOMIC DNA]</scope>
    <source>
        <strain evidence="11 12">AAFK</strain>
    </source>
</reference>
<evidence type="ECO:0000256" key="5">
    <source>
        <dbReference type="ARBA" id="ARBA00022927"/>
    </source>
</evidence>
<accession>A0ABU9D5W4</accession>
<evidence type="ECO:0000256" key="6">
    <source>
        <dbReference type="ARBA" id="ARBA00022989"/>
    </source>
</evidence>
<gene>
    <name evidence="9 11" type="primary">tatA</name>
    <name evidence="11" type="ORF">WOB96_04095</name>
</gene>
<evidence type="ECO:0000313" key="11">
    <source>
        <dbReference type="EMBL" id="MEK8088939.1"/>
    </source>
</evidence>
<keyword evidence="12" id="KW-1185">Reference proteome</keyword>
<dbReference type="Gene3D" id="1.20.5.3310">
    <property type="match status" value="1"/>
</dbReference>
<keyword evidence="6 9" id="KW-1133">Transmembrane helix</keyword>
<dbReference type="EMBL" id="JBBPCO010000003">
    <property type="protein sequence ID" value="MEK8088939.1"/>
    <property type="molecule type" value="Genomic_DNA"/>
</dbReference>
<evidence type="ECO:0000256" key="7">
    <source>
        <dbReference type="ARBA" id="ARBA00023010"/>
    </source>
</evidence>
<sequence>MGAFSVWHLVVVLLIALVIFGAGKIKNIGSDLGSAIKNFRSAVREEEEGTGNRPGLGDGSQTINAEVKREDAVKR</sequence>
<keyword evidence="7 9" id="KW-0811">Translocation</keyword>
<dbReference type="HAMAP" id="MF_00236">
    <property type="entry name" value="TatA_E"/>
    <property type="match status" value="1"/>
</dbReference>
<evidence type="ECO:0000256" key="8">
    <source>
        <dbReference type="ARBA" id="ARBA00023136"/>
    </source>
</evidence>
<keyword evidence="3 9" id="KW-1003">Cell membrane</keyword>
<evidence type="ECO:0000256" key="2">
    <source>
        <dbReference type="ARBA" id="ARBA00022448"/>
    </source>
</evidence>
<evidence type="ECO:0000256" key="9">
    <source>
        <dbReference type="HAMAP-Rule" id="MF_00236"/>
    </source>
</evidence>